<evidence type="ECO:0000256" key="4">
    <source>
        <dbReference type="PIRSR" id="PIRSR000097-3"/>
    </source>
</evidence>
<evidence type="ECO:0000256" key="2">
    <source>
        <dbReference type="PIRSR" id="PIRSR000097-1"/>
    </source>
</evidence>
<dbReference type="Pfam" id="PF00248">
    <property type="entry name" value="Aldo_ket_red"/>
    <property type="match status" value="1"/>
</dbReference>
<gene>
    <name evidence="7" type="ORF">WICANDRAFT_62451</name>
</gene>
<evidence type="ECO:0000313" key="8">
    <source>
        <dbReference type="Proteomes" id="UP000094112"/>
    </source>
</evidence>
<keyword evidence="1" id="KW-0560">Oxidoreductase</keyword>
<feature type="compositionally biased region" description="Basic and acidic residues" evidence="5">
    <location>
        <begin position="287"/>
        <end position="296"/>
    </location>
</feature>
<dbReference type="GO" id="GO:0016616">
    <property type="term" value="F:oxidoreductase activity, acting on the CH-OH group of donors, NAD or NADP as acceptor"/>
    <property type="evidence" value="ECO:0007669"/>
    <property type="project" value="UniProtKB-ARBA"/>
</dbReference>
<dbReference type="PROSITE" id="PS00062">
    <property type="entry name" value="ALDOKETO_REDUCTASE_2"/>
    <property type="match status" value="1"/>
</dbReference>
<dbReference type="InterPro" id="IPR023210">
    <property type="entry name" value="NADP_OxRdtase_dom"/>
</dbReference>
<accession>A0A1E3P305</accession>
<dbReference type="FunFam" id="3.20.20.100:FF:000002">
    <property type="entry name" value="2,5-diketo-D-gluconic acid reductase A"/>
    <property type="match status" value="1"/>
</dbReference>
<dbReference type="PANTHER" id="PTHR43827:SF13">
    <property type="entry name" value="ALDO_KETO REDUCTASE FAMILY PROTEIN"/>
    <property type="match status" value="1"/>
</dbReference>
<dbReference type="CDD" id="cd19071">
    <property type="entry name" value="AKR_AKR1-5-like"/>
    <property type="match status" value="1"/>
</dbReference>
<organism evidence="7 8">
    <name type="scientific">Wickerhamomyces anomalus (strain ATCC 58044 / CBS 1984 / NCYC 433 / NRRL Y-366-8)</name>
    <name type="common">Yeast</name>
    <name type="synonym">Hansenula anomala</name>
    <dbReference type="NCBI Taxonomy" id="683960"/>
    <lineage>
        <taxon>Eukaryota</taxon>
        <taxon>Fungi</taxon>
        <taxon>Dikarya</taxon>
        <taxon>Ascomycota</taxon>
        <taxon>Saccharomycotina</taxon>
        <taxon>Saccharomycetes</taxon>
        <taxon>Phaffomycetales</taxon>
        <taxon>Wickerhamomycetaceae</taxon>
        <taxon>Wickerhamomyces</taxon>
    </lineage>
</organism>
<protein>
    <recommendedName>
        <fullName evidence="6">NADP-dependent oxidoreductase domain-containing protein</fullName>
    </recommendedName>
</protein>
<evidence type="ECO:0000256" key="1">
    <source>
        <dbReference type="ARBA" id="ARBA00023002"/>
    </source>
</evidence>
<dbReference type="PANTHER" id="PTHR43827">
    <property type="entry name" value="2,5-DIKETO-D-GLUCONIC ACID REDUCTASE"/>
    <property type="match status" value="1"/>
</dbReference>
<feature type="active site" description="Proton donor" evidence="2">
    <location>
        <position position="53"/>
    </location>
</feature>
<evidence type="ECO:0000259" key="6">
    <source>
        <dbReference type="Pfam" id="PF00248"/>
    </source>
</evidence>
<feature type="region of interest" description="Disordered" evidence="5">
    <location>
        <begin position="276"/>
        <end position="296"/>
    </location>
</feature>
<dbReference type="SUPFAM" id="SSF51430">
    <property type="entry name" value="NAD(P)-linked oxidoreductase"/>
    <property type="match status" value="1"/>
</dbReference>
<dbReference type="InterPro" id="IPR018170">
    <property type="entry name" value="Aldo/ket_reductase_CS"/>
</dbReference>
<keyword evidence="8" id="KW-1185">Reference proteome</keyword>
<reference evidence="7 8" key="1">
    <citation type="journal article" date="2016" name="Proc. Natl. Acad. Sci. U.S.A.">
        <title>Comparative genomics of biotechnologically important yeasts.</title>
        <authorList>
            <person name="Riley R."/>
            <person name="Haridas S."/>
            <person name="Wolfe K.H."/>
            <person name="Lopes M.R."/>
            <person name="Hittinger C.T."/>
            <person name="Goeker M."/>
            <person name="Salamov A.A."/>
            <person name="Wisecaver J.H."/>
            <person name="Long T.M."/>
            <person name="Calvey C.H."/>
            <person name="Aerts A.L."/>
            <person name="Barry K.W."/>
            <person name="Choi C."/>
            <person name="Clum A."/>
            <person name="Coughlan A.Y."/>
            <person name="Deshpande S."/>
            <person name="Douglass A.P."/>
            <person name="Hanson S.J."/>
            <person name="Klenk H.-P."/>
            <person name="LaButti K.M."/>
            <person name="Lapidus A."/>
            <person name="Lindquist E.A."/>
            <person name="Lipzen A.M."/>
            <person name="Meier-Kolthoff J.P."/>
            <person name="Ohm R.A."/>
            <person name="Otillar R.P."/>
            <person name="Pangilinan J.L."/>
            <person name="Peng Y."/>
            <person name="Rokas A."/>
            <person name="Rosa C.A."/>
            <person name="Scheuner C."/>
            <person name="Sibirny A.A."/>
            <person name="Slot J.C."/>
            <person name="Stielow J.B."/>
            <person name="Sun H."/>
            <person name="Kurtzman C.P."/>
            <person name="Blackwell M."/>
            <person name="Grigoriev I.V."/>
            <person name="Jeffries T.W."/>
        </authorList>
    </citation>
    <scope>NUCLEOTIDE SEQUENCE [LARGE SCALE GENOMIC DNA]</scope>
    <source>
        <strain evidence="8">ATCC 58044 / CBS 1984 / NCYC 433 / NRRL Y-366-8</strain>
    </source>
</reference>
<sequence>MTLTKNSQYKLSNNKQIPVIGYGTYQIPPESAQSCTYHALKTGFRHIDCAQRYGNEAQVVQGIVQFLQENPNVSREEIFYTSKIDTPNHGYEITKKSLDLSLSSAKELGYIDLVLIHDPLSDKRGRLSTWMALQEYYKAGKVKAIGVSNYGLPHLKELYESEVLEVKPQVHQISINPWLYREELIKFSQDHGMLVEAYSPLTRGLKFDDEELVEIAKKYNATPVQILVKWSLQMGLLPLTKTLDPIAKGEEILGAFDVKELSKQDLDKLTHKDDYFLPQPQFDPPADTEHLGAKNG</sequence>
<dbReference type="STRING" id="683960.A0A1E3P305"/>
<feature type="site" description="Lowers pKa of active site Tyr" evidence="4">
    <location>
        <position position="83"/>
    </location>
</feature>
<feature type="binding site" evidence="3">
    <location>
        <position position="117"/>
    </location>
    <ligand>
        <name>substrate</name>
    </ligand>
</feature>
<dbReference type="Gene3D" id="3.20.20.100">
    <property type="entry name" value="NADP-dependent oxidoreductase domain"/>
    <property type="match status" value="1"/>
</dbReference>
<dbReference type="GeneID" id="30200616"/>
<evidence type="ECO:0000256" key="3">
    <source>
        <dbReference type="PIRSR" id="PIRSR000097-2"/>
    </source>
</evidence>
<dbReference type="InterPro" id="IPR020471">
    <property type="entry name" value="AKR"/>
</dbReference>
<name>A0A1E3P305_WICAA</name>
<dbReference type="Proteomes" id="UP000094112">
    <property type="component" value="Unassembled WGS sequence"/>
</dbReference>
<dbReference type="AlphaFoldDB" id="A0A1E3P305"/>
<proteinExistence type="predicted"/>
<feature type="domain" description="NADP-dependent oxidoreductase" evidence="6">
    <location>
        <begin position="20"/>
        <end position="272"/>
    </location>
</feature>
<dbReference type="EMBL" id="KV454210">
    <property type="protein sequence ID" value="ODQ59866.1"/>
    <property type="molecule type" value="Genomic_DNA"/>
</dbReference>
<dbReference type="PIRSF" id="PIRSF000097">
    <property type="entry name" value="AKR"/>
    <property type="match status" value="1"/>
</dbReference>
<dbReference type="PRINTS" id="PR00069">
    <property type="entry name" value="ALDKETRDTASE"/>
</dbReference>
<dbReference type="OrthoDB" id="416253at2759"/>
<evidence type="ECO:0000313" key="7">
    <source>
        <dbReference type="EMBL" id="ODQ59866.1"/>
    </source>
</evidence>
<evidence type="ECO:0000256" key="5">
    <source>
        <dbReference type="SAM" id="MobiDB-lite"/>
    </source>
</evidence>
<dbReference type="InterPro" id="IPR036812">
    <property type="entry name" value="NAD(P)_OxRdtase_dom_sf"/>
</dbReference>
<dbReference type="RefSeq" id="XP_019039073.1">
    <property type="nucleotide sequence ID" value="XM_019183370.1"/>
</dbReference>